<proteinExistence type="predicted"/>
<reference evidence="3" key="1">
    <citation type="journal article" date="2006" name="Proc. Natl. Acad. Sci. U.S.A.">
        <title>Genome analysis of the smallest free-living eukaryote Ostreococcus tauri unveils many unique features.</title>
        <authorList>
            <person name="Derelle E."/>
            <person name="Ferraz C."/>
            <person name="Rombauts S."/>
            <person name="Rouze P."/>
            <person name="Worden A.Z."/>
            <person name="Robbens S."/>
            <person name="Partensky F."/>
            <person name="Degroeve S."/>
            <person name="Echeynie S."/>
            <person name="Cooke R."/>
            <person name="Saeys Y."/>
            <person name="Wuyts J."/>
            <person name="Jabbari K."/>
            <person name="Bowler C."/>
            <person name="Panaud O."/>
            <person name="Piegu B."/>
            <person name="Ball S.G."/>
            <person name="Ral J.-P."/>
            <person name="Bouget F.-Y."/>
            <person name="Piganeau G."/>
            <person name="De Baets B."/>
            <person name="Picard A."/>
            <person name="Delseny M."/>
            <person name="Demaille J."/>
            <person name="Van de Peer Y."/>
            <person name="Moreau H."/>
        </authorList>
    </citation>
    <scope>NUCLEOTIDE SEQUENCE [LARGE SCALE GENOMIC DNA]</scope>
    <source>
        <strain evidence="3">OTTH 0595 / CCAP 157/2 / RCC745</strain>
    </source>
</reference>
<organism evidence="2 3">
    <name type="scientific">Ostreococcus tauri</name>
    <name type="common">Marine green alga</name>
    <dbReference type="NCBI Taxonomy" id="70448"/>
    <lineage>
        <taxon>Eukaryota</taxon>
        <taxon>Viridiplantae</taxon>
        <taxon>Chlorophyta</taxon>
        <taxon>Mamiellophyceae</taxon>
        <taxon>Mamiellales</taxon>
        <taxon>Bathycoccaceae</taxon>
        <taxon>Ostreococcus</taxon>
    </lineage>
</organism>
<feature type="compositionally biased region" description="Polar residues" evidence="1">
    <location>
        <begin position="45"/>
        <end position="57"/>
    </location>
</feature>
<gene>
    <name evidence="2" type="ORF">OT_ostta15g02080</name>
</gene>
<name>A0A096PAS8_OSTTA</name>
<dbReference type="Proteomes" id="UP000009170">
    <property type="component" value="Unassembled WGS sequence"/>
</dbReference>
<feature type="region of interest" description="Disordered" evidence="1">
    <location>
        <begin position="1"/>
        <end position="72"/>
    </location>
</feature>
<dbReference type="KEGG" id="ota:OT_ostta15g02080"/>
<dbReference type="AlphaFoldDB" id="A0A096PAS8"/>
<dbReference type="OrthoDB" id="498672at2759"/>
<evidence type="ECO:0000256" key="1">
    <source>
        <dbReference type="SAM" id="MobiDB-lite"/>
    </source>
</evidence>
<dbReference type="GeneID" id="34946441"/>
<reference evidence="2 3" key="2">
    <citation type="journal article" date="2014" name="BMC Genomics">
        <title>An improved genome of the model marine alga Ostreococcus tauri unfolds by assessing Illumina de novo assemblies.</title>
        <authorList>
            <person name="Blanc-Mathieu R."/>
            <person name="Verhelst B."/>
            <person name="Derelle E."/>
            <person name="Rombauts S."/>
            <person name="Bouget F.Y."/>
            <person name="Carre I."/>
            <person name="Chateau A."/>
            <person name="Eyre-Walker A."/>
            <person name="Grimsley N."/>
            <person name="Moreau H."/>
            <person name="Piegu B."/>
            <person name="Rivals E."/>
            <person name="Schackwitz W."/>
            <person name="Van de Peer Y."/>
            <person name="Piganeau G."/>
        </authorList>
    </citation>
    <scope>NUCLEOTIDE SEQUENCE [LARGE SCALE GENOMIC DNA]</scope>
    <source>
        <strain evidence="3">OTTH 0595 / CCAP 157/2 / RCC745</strain>
    </source>
</reference>
<comment type="caution">
    <text evidence="2">The sequence shown here is derived from an EMBL/GenBank/DDBJ whole genome shotgun (WGS) entry which is preliminary data.</text>
</comment>
<accession>A0A096PAS8</accession>
<dbReference type="InParanoid" id="A0A096PAS8"/>
<protein>
    <submittedName>
        <fullName evidence="2">Unnamed product</fullName>
    </submittedName>
</protein>
<evidence type="ECO:0000313" key="2">
    <source>
        <dbReference type="EMBL" id="CEG01814.1"/>
    </source>
</evidence>
<evidence type="ECO:0000313" key="3">
    <source>
        <dbReference type="Proteomes" id="UP000009170"/>
    </source>
</evidence>
<dbReference type="RefSeq" id="XP_022841185.1">
    <property type="nucleotide sequence ID" value="XM_022982431.1"/>
</dbReference>
<dbReference type="EMBL" id="CAID01000015">
    <property type="protein sequence ID" value="CEG01814.1"/>
    <property type="molecule type" value="Genomic_DNA"/>
</dbReference>
<sequence length="90" mass="9489">METKNEAPKAKISLPSASAAFAGGGGANESTGMKRPAPAPLMNPRQGQHKNPNSIGKVNTLLPPQLRGRSNVVTQDLEALGFRKKTPTKK</sequence>
<keyword evidence="3" id="KW-1185">Reference proteome</keyword>